<sequence>MTLRMWLQQSQLQSRFFRTVPRAQQKQTSRVHSLQTWCMTSFHALSDANNCGESTLHFFLLHMTLYSHFARQVSSRHLLKFKVLVTSQVTLKWCKIHFVHTQIKSLHLRQSTCIVIMAMFQKRSLRDLLKSVRSVSVCQLNTRALAKAAKVNTWHRSLPPKNFLVHHSVSAVR</sequence>
<protein>
    <submittedName>
        <fullName evidence="1">Unannotated protein</fullName>
    </submittedName>
</protein>
<name>A0A6J7TDR2_9ZZZZ</name>
<gene>
    <name evidence="1" type="ORF">UFOPK4293_01029</name>
</gene>
<proteinExistence type="predicted"/>
<dbReference type="AlphaFoldDB" id="A0A6J7TDR2"/>
<reference evidence="1" key="1">
    <citation type="submission" date="2020-05" db="EMBL/GenBank/DDBJ databases">
        <authorList>
            <person name="Chiriac C."/>
            <person name="Salcher M."/>
            <person name="Ghai R."/>
            <person name="Kavagutti S V."/>
        </authorList>
    </citation>
    <scope>NUCLEOTIDE SEQUENCE</scope>
</reference>
<evidence type="ECO:0000313" key="1">
    <source>
        <dbReference type="EMBL" id="CAB5051493.1"/>
    </source>
</evidence>
<organism evidence="1">
    <name type="scientific">freshwater metagenome</name>
    <dbReference type="NCBI Taxonomy" id="449393"/>
    <lineage>
        <taxon>unclassified sequences</taxon>
        <taxon>metagenomes</taxon>
        <taxon>ecological metagenomes</taxon>
    </lineage>
</organism>
<dbReference type="EMBL" id="CAFBQH010000060">
    <property type="protein sequence ID" value="CAB5051493.1"/>
    <property type="molecule type" value="Genomic_DNA"/>
</dbReference>
<accession>A0A6J7TDR2</accession>